<proteinExistence type="predicted"/>
<name>A0A9Q0WT78_9ROSI</name>
<evidence type="ECO:0000313" key="6">
    <source>
        <dbReference type="EMBL" id="KAJ6771280.1"/>
    </source>
</evidence>
<dbReference type="Gene3D" id="6.10.140.2220">
    <property type="match status" value="1"/>
</dbReference>
<keyword evidence="3" id="KW-0862">Zinc</keyword>
<evidence type="ECO:0000259" key="5">
    <source>
        <dbReference type="PROSITE" id="PS50865"/>
    </source>
</evidence>
<keyword evidence="1" id="KW-0479">Metal-binding</keyword>
<dbReference type="GO" id="GO:0008270">
    <property type="term" value="F:zinc ion binding"/>
    <property type="evidence" value="ECO:0007669"/>
    <property type="project" value="UniProtKB-KW"/>
</dbReference>
<evidence type="ECO:0000256" key="4">
    <source>
        <dbReference type="PROSITE-ProRule" id="PRU00134"/>
    </source>
</evidence>
<dbReference type="Proteomes" id="UP001151752">
    <property type="component" value="Chromosome 10"/>
</dbReference>
<evidence type="ECO:0000256" key="2">
    <source>
        <dbReference type="ARBA" id="ARBA00022771"/>
    </source>
</evidence>
<reference evidence="6" key="2">
    <citation type="journal article" date="2023" name="Int. J. Mol. Sci.">
        <title>De Novo Assembly and Annotation of 11 Diverse Shrub Willow (Salix) Genomes Reveals Novel Gene Organization in Sex-Linked Regions.</title>
        <authorList>
            <person name="Hyden B."/>
            <person name="Feng K."/>
            <person name="Yates T.B."/>
            <person name="Jawdy S."/>
            <person name="Cereghino C."/>
            <person name="Smart L.B."/>
            <person name="Muchero W."/>
        </authorList>
    </citation>
    <scope>NUCLEOTIDE SEQUENCE</scope>
    <source>
        <tissue evidence="6">Shoot tip</tissue>
    </source>
</reference>
<evidence type="ECO:0000256" key="1">
    <source>
        <dbReference type="ARBA" id="ARBA00022723"/>
    </source>
</evidence>
<comment type="caution">
    <text evidence="6">The sequence shown here is derived from an EMBL/GenBank/DDBJ whole genome shotgun (WGS) entry which is preliminary data.</text>
</comment>
<keyword evidence="7" id="KW-1185">Reference proteome</keyword>
<evidence type="ECO:0000256" key="3">
    <source>
        <dbReference type="ARBA" id="ARBA00022833"/>
    </source>
</evidence>
<feature type="domain" description="MYND-type" evidence="5">
    <location>
        <begin position="3"/>
        <end position="45"/>
    </location>
</feature>
<organism evidence="6 7">
    <name type="scientific">Salix koriyanagi</name>
    <dbReference type="NCBI Taxonomy" id="2511006"/>
    <lineage>
        <taxon>Eukaryota</taxon>
        <taxon>Viridiplantae</taxon>
        <taxon>Streptophyta</taxon>
        <taxon>Embryophyta</taxon>
        <taxon>Tracheophyta</taxon>
        <taxon>Spermatophyta</taxon>
        <taxon>Magnoliopsida</taxon>
        <taxon>eudicotyledons</taxon>
        <taxon>Gunneridae</taxon>
        <taxon>Pentapetalae</taxon>
        <taxon>rosids</taxon>
        <taxon>fabids</taxon>
        <taxon>Malpighiales</taxon>
        <taxon>Salicaceae</taxon>
        <taxon>Saliceae</taxon>
        <taxon>Salix</taxon>
    </lineage>
</organism>
<protein>
    <submittedName>
        <fullName evidence="6">ZINC ION BINDING PROTEIN</fullName>
    </submittedName>
</protein>
<gene>
    <name evidence="6" type="ORF">OIU74_017672</name>
</gene>
<keyword evidence="2 4" id="KW-0863">Zinc-finger</keyword>
<accession>A0A9Q0WT78</accession>
<dbReference type="SUPFAM" id="SSF144232">
    <property type="entry name" value="HIT/MYND zinc finger-like"/>
    <property type="match status" value="1"/>
</dbReference>
<reference evidence="6" key="1">
    <citation type="submission" date="2022-11" db="EMBL/GenBank/DDBJ databases">
        <authorList>
            <person name="Hyden B.L."/>
            <person name="Feng K."/>
            <person name="Yates T."/>
            <person name="Jawdy S."/>
            <person name="Smart L.B."/>
            <person name="Muchero W."/>
        </authorList>
    </citation>
    <scope>NUCLEOTIDE SEQUENCE</scope>
    <source>
        <tissue evidence="6">Shoot tip</tissue>
    </source>
</reference>
<dbReference type="Pfam" id="PF20179">
    <property type="entry name" value="MSS51_C"/>
    <property type="match status" value="1"/>
</dbReference>
<dbReference type="AlphaFoldDB" id="A0A9Q0WT78"/>
<evidence type="ECO:0000313" key="7">
    <source>
        <dbReference type="Proteomes" id="UP001151752"/>
    </source>
</evidence>
<sequence>MECAGKGRGTRCMGSARRRCGRCGAVAYCSVSHQMSHWNEHKEECERLEQQMKRADVLNDFPFTFSQEATATSQQGSRCSFLSKRGIHQLGMWMHECCCTHSEESSSSLASFDSLRSKDDGWNLSGDLCPCHDPISPISECVSSWLDYYEWRCIPLHSPVALLLHWPLTIYHAAHIAGVWSSTVETRKLCVHYLGPEKELLQLPSFGELLALFPGVQIHIEFIGPAIPRQRDGKKISLCSYAHCLDADCILQFFKDLAEDLCPHLVISPNAGIAAYPSWLPTIELIKEINVPAIFSDYCEEACHLAACCIKSVTGRSLSHPIQLNPFRQPMMGQGSPHIFLRLIILLHDRSRRSGYTAAPRIVDRPFQAFLKARVPECLLMEWNFRLFHEFADHGTQQQS</sequence>
<dbReference type="EMBL" id="JAPFFM010000002">
    <property type="protein sequence ID" value="KAJ6771280.1"/>
    <property type="molecule type" value="Genomic_DNA"/>
</dbReference>
<dbReference type="PANTHER" id="PTHR47570">
    <property type="entry name" value="ZINC ION BINDING PROTEIN"/>
    <property type="match status" value="1"/>
</dbReference>
<dbReference type="InterPro" id="IPR046824">
    <property type="entry name" value="Mss51-like_C"/>
</dbReference>
<dbReference type="PROSITE" id="PS50865">
    <property type="entry name" value="ZF_MYND_2"/>
    <property type="match status" value="1"/>
</dbReference>
<dbReference type="InterPro" id="IPR002893">
    <property type="entry name" value="Znf_MYND"/>
</dbReference>
<dbReference type="Pfam" id="PF01753">
    <property type="entry name" value="zf-MYND"/>
    <property type="match status" value="1"/>
</dbReference>
<dbReference type="PANTHER" id="PTHR47570:SF1">
    <property type="entry name" value="ZINC ION BINDING PROTEIN"/>
    <property type="match status" value="1"/>
</dbReference>